<proteinExistence type="predicted"/>
<gene>
    <name evidence="2" type="ORF">EWH08_19680</name>
</gene>
<dbReference type="AlphaFoldDB" id="A0A4Q4IT15"/>
<feature type="signal peptide" evidence="1">
    <location>
        <begin position="1"/>
        <end position="21"/>
    </location>
</feature>
<accession>A0A4Q4IT15</accession>
<dbReference type="EMBL" id="SEOM01000019">
    <property type="protein sequence ID" value="RYL96495.1"/>
    <property type="molecule type" value="Genomic_DNA"/>
</dbReference>
<dbReference type="RefSeq" id="WP_129965705.1">
    <property type="nucleotide sequence ID" value="NZ_JACBZE010000021.1"/>
</dbReference>
<protein>
    <submittedName>
        <fullName evidence="2">Uncharacterized protein</fullName>
    </submittedName>
</protein>
<keyword evidence="1" id="KW-0732">Signal</keyword>
<sequence>MSLARAARVTLFLLGSFSAAVSPYAVGIAIAQTSPAAVIAKEASPTWLTPRSLPQMSRDQLSHAQDGTAYLLTDWQVRANDTGYDSYLSTAEQKSAIRRRKTRPSCYMPGGVA</sequence>
<evidence type="ECO:0000313" key="3">
    <source>
        <dbReference type="Proteomes" id="UP000292734"/>
    </source>
</evidence>
<comment type="caution">
    <text evidence="2">The sequence shown here is derived from an EMBL/GenBank/DDBJ whole genome shotgun (WGS) entry which is preliminary data.</text>
</comment>
<evidence type="ECO:0000256" key="1">
    <source>
        <dbReference type="SAM" id="SignalP"/>
    </source>
</evidence>
<reference evidence="2 3" key="1">
    <citation type="submission" date="2019-02" db="EMBL/GenBank/DDBJ databases">
        <authorList>
            <person name="Feng G."/>
        </authorList>
    </citation>
    <scope>NUCLEOTIDE SEQUENCE [LARGE SCALE GENOMIC DNA]</scope>
    <source>
        <strain evidence="2 3">DSM 26779</strain>
    </source>
</reference>
<dbReference type="Proteomes" id="UP000292734">
    <property type="component" value="Unassembled WGS sequence"/>
</dbReference>
<evidence type="ECO:0000313" key="2">
    <source>
        <dbReference type="EMBL" id="RYL96495.1"/>
    </source>
</evidence>
<organism evidence="2 3">
    <name type="scientific">Sphingobium indicum</name>
    <dbReference type="NCBI Taxonomy" id="332055"/>
    <lineage>
        <taxon>Bacteria</taxon>
        <taxon>Pseudomonadati</taxon>
        <taxon>Pseudomonadota</taxon>
        <taxon>Alphaproteobacteria</taxon>
        <taxon>Sphingomonadales</taxon>
        <taxon>Sphingomonadaceae</taxon>
        <taxon>Sphingobium</taxon>
    </lineage>
</organism>
<feature type="chain" id="PRO_5020732643" evidence="1">
    <location>
        <begin position="22"/>
        <end position="113"/>
    </location>
</feature>
<name>A0A4Q4IT15_9SPHN</name>